<comment type="caution">
    <text evidence="2">The sequence shown here is derived from an EMBL/GenBank/DDBJ whole genome shotgun (WGS) entry which is preliminary data.</text>
</comment>
<dbReference type="Proteomes" id="UP000241848">
    <property type="component" value="Unassembled WGS sequence"/>
</dbReference>
<gene>
    <name evidence="2" type="ORF">C7B45_15120</name>
</gene>
<dbReference type="InterPro" id="IPR052026">
    <property type="entry name" value="ExeA_AAA_ATPase_DNA-bind"/>
</dbReference>
<dbReference type="GO" id="GO:0016887">
    <property type="term" value="F:ATP hydrolysis activity"/>
    <property type="evidence" value="ECO:0007669"/>
    <property type="project" value="InterPro"/>
</dbReference>
<dbReference type="SUPFAM" id="SSF52540">
    <property type="entry name" value="P-loop containing nucleoside triphosphate hydrolases"/>
    <property type="match status" value="1"/>
</dbReference>
<dbReference type="InterPro" id="IPR003593">
    <property type="entry name" value="AAA+_ATPase"/>
</dbReference>
<reference evidence="2 3" key="1">
    <citation type="journal article" date="2014" name="BMC Genomics">
        <title>Comparison of environmental and isolate Sulfobacillus genomes reveals diverse carbon, sulfur, nitrogen, and hydrogen metabolisms.</title>
        <authorList>
            <person name="Justice N.B."/>
            <person name="Norman A."/>
            <person name="Brown C.T."/>
            <person name="Singh A."/>
            <person name="Thomas B.C."/>
            <person name="Banfield J.F."/>
        </authorList>
    </citation>
    <scope>NUCLEOTIDE SEQUENCE [LARGE SCALE GENOMIC DNA]</scope>
    <source>
        <strain evidence="2">AMDSBA3</strain>
    </source>
</reference>
<evidence type="ECO:0000313" key="2">
    <source>
        <dbReference type="EMBL" id="PSR20416.1"/>
    </source>
</evidence>
<dbReference type="CDD" id="cd00009">
    <property type="entry name" value="AAA"/>
    <property type="match status" value="1"/>
</dbReference>
<dbReference type="AlphaFoldDB" id="A0A2T2WDW0"/>
<dbReference type="InterPro" id="IPR049945">
    <property type="entry name" value="AAA_22"/>
</dbReference>
<dbReference type="Gene3D" id="3.40.50.300">
    <property type="entry name" value="P-loop containing nucleotide triphosphate hydrolases"/>
    <property type="match status" value="1"/>
</dbReference>
<sequence length="231" mass="25580">MVDTRALGLVTGEIGSGKSSAVRRLAAGLDPHRHPVVYCAESQLTPFDFYSLVLDAFGMTPRFQRAPARRPFVALMTDLFEQQHTVPVLIIDEAQNLPATMLQELRFIRNTQMDAVTPFACILVGQPDLRAQLRLRYFEPIQQRIALRDHLGGLSESETQAYVAYHCQLAGATHPLMAPSALSVLYAQAHGIPRLINLFAVQALWAAAVAHAEIVDELHMQQAIADWRDGS</sequence>
<feature type="domain" description="AAA+ ATPase" evidence="1">
    <location>
        <begin position="4"/>
        <end position="147"/>
    </location>
</feature>
<evidence type="ECO:0000259" key="1">
    <source>
        <dbReference type="SMART" id="SM00382"/>
    </source>
</evidence>
<evidence type="ECO:0000313" key="3">
    <source>
        <dbReference type="Proteomes" id="UP000241848"/>
    </source>
</evidence>
<dbReference type="SMART" id="SM00382">
    <property type="entry name" value="AAA"/>
    <property type="match status" value="1"/>
</dbReference>
<protein>
    <submittedName>
        <fullName evidence="2">AAA family ATPase</fullName>
    </submittedName>
</protein>
<dbReference type="PANTHER" id="PTHR35894">
    <property type="entry name" value="GENERAL SECRETION PATHWAY PROTEIN A-RELATED"/>
    <property type="match status" value="1"/>
</dbReference>
<dbReference type="Pfam" id="PF13401">
    <property type="entry name" value="AAA_22"/>
    <property type="match status" value="1"/>
</dbReference>
<dbReference type="PANTHER" id="PTHR35894:SF1">
    <property type="entry name" value="PHOSPHORIBULOKINASE _ URIDINE KINASE FAMILY"/>
    <property type="match status" value="1"/>
</dbReference>
<organism evidence="2 3">
    <name type="scientific">Sulfobacillus acidophilus</name>
    <dbReference type="NCBI Taxonomy" id="53633"/>
    <lineage>
        <taxon>Bacteria</taxon>
        <taxon>Bacillati</taxon>
        <taxon>Bacillota</taxon>
        <taxon>Clostridia</taxon>
        <taxon>Eubacteriales</taxon>
        <taxon>Clostridiales Family XVII. Incertae Sedis</taxon>
        <taxon>Sulfobacillus</taxon>
    </lineage>
</organism>
<name>A0A2T2WDW0_9FIRM</name>
<accession>A0A2T2WDW0</accession>
<dbReference type="InterPro" id="IPR027417">
    <property type="entry name" value="P-loop_NTPase"/>
</dbReference>
<dbReference type="EMBL" id="PXYV01000064">
    <property type="protein sequence ID" value="PSR20416.1"/>
    <property type="molecule type" value="Genomic_DNA"/>
</dbReference>
<proteinExistence type="predicted"/>